<comment type="catalytic activity">
    <reaction evidence="1">
        <text>S-ubiquitinyl-[E2 ubiquitin-conjugating enzyme]-L-cysteine + [acceptor protein]-L-lysine = [E2 ubiquitin-conjugating enzyme]-L-cysteine + N(6)-ubiquitinyl-[acceptor protein]-L-lysine.</text>
        <dbReference type="EC" id="2.3.2.27"/>
    </reaction>
</comment>
<evidence type="ECO:0000256" key="6">
    <source>
        <dbReference type="ARBA" id="ARBA00022692"/>
    </source>
</evidence>
<keyword evidence="20" id="KW-1185">Reference proteome</keyword>
<evidence type="ECO:0000256" key="16">
    <source>
        <dbReference type="SAM" id="Phobius"/>
    </source>
</evidence>
<dbReference type="Gene3D" id="3.30.40.10">
    <property type="entry name" value="Zinc/RING finger domain, C3HC4 (zinc finger)"/>
    <property type="match status" value="1"/>
</dbReference>
<feature type="region of interest" description="Disordered" evidence="15">
    <location>
        <begin position="245"/>
        <end position="290"/>
    </location>
</feature>
<feature type="chain" id="PRO_5042850402" description="RING-type E3 ubiquitin transferase" evidence="17">
    <location>
        <begin position="37"/>
        <end position="435"/>
    </location>
</feature>
<proteinExistence type="inferred from homology"/>
<keyword evidence="11 16" id="KW-1133">Transmembrane helix</keyword>
<keyword evidence="10" id="KW-0862">Zinc</keyword>
<keyword evidence="12 16" id="KW-0472">Membrane</keyword>
<sequence>MAPTPPTGTWSHRHRAFLRLMLVALIVLAIVRPASSQLLQPPPGASMSFSGAFSPPSPPVDGGAGAAGGGGGRFSVTTSLIFVGLIAALFLLGFFSAYLRRCSEAATAAGAPRGGGSGALAANAAVAAAAAAAFASAAGAGARRRAAGLDAATMDALPVLTYATARAVKAGRGALECAVCLSGFDDAGGKLRLLPGCCHVFHAACIDVWLAAHVTCPVCRADLSDPSVADAGHVLAADLAAQEAAAEAETPRAHTVLDIDPPSESTPGEEDPTASDDERPAETAEERADRFTLRLPERLRREIDDAKRLRRAISAVTASTALPAISNSSGPLTPDALRTMSAARRSRRWSGLFQALTGSRRRSEPDGHHRRVVPLRTGDVEGGVEVEVVVREDMDKYYAHSLTFAGFVINGDVAAGDWNPEVFQVSTAVPATSLR</sequence>
<protein>
    <recommendedName>
        <fullName evidence="4">RING-type E3 ubiquitin transferase</fullName>
        <ecNumber evidence="4">2.3.2.27</ecNumber>
    </recommendedName>
</protein>
<comment type="subcellular location">
    <subcellularLocation>
        <location evidence="2">Membrane</location>
        <topology evidence="2">Single-pass membrane protein</topology>
    </subcellularLocation>
</comment>
<dbReference type="InterPro" id="IPR013083">
    <property type="entry name" value="Znf_RING/FYVE/PHD"/>
</dbReference>
<dbReference type="InterPro" id="IPR053238">
    <property type="entry name" value="RING-H2_zinc_finger"/>
</dbReference>
<reference evidence="19 20" key="1">
    <citation type="submission" date="2024-02" db="EMBL/GenBank/DDBJ databases">
        <title>High-quality chromosome-scale genome assembly of Pensacola bahiagrass (Paspalum notatum Flugge var. saurae).</title>
        <authorList>
            <person name="Vega J.M."/>
            <person name="Podio M."/>
            <person name="Orjuela J."/>
            <person name="Siena L.A."/>
            <person name="Pessino S.C."/>
            <person name="Combes M.C."/>
            <person name="Mariac C."/>
            <person name="Albertini E."/>
            <person name="Pupilli F."/>
            <person name="Ortiz J.P.A."/>
            <person name="Leblanc O."/>
        </authorList>
    </citation>
    <scope>NUCLEOTIDE SEQUENCE [LARGE SCALE GENOMIC DNA]</scope>
    <source>
        <strain evidence="19">R1</strain>
        <tissue evidence="19">Leaf</tissue>
    </source>
</reference>
<evidence type="ECO:0000256" key="11">
    <source>
        <dbReference type="ARBA" id="ARBA00022989"/>
    </source>
</evidence>
<keyword evidence="5" id="KW-0808">Transferase</keyword>
<dbReference type="EC" id="2.3.2.27" evidence="4"/>
<keyword evidence="6 16" id="KW-0812">Transmembrane</keyword>
<evidence type="ECO:0000256" key="9">
    <source>
        <dbReference type="ARBA" id="ARBA00022786"/>
    </source>
</evidence>
<evidence type="ECO:0000256" key="1">
    <source>
        <dbReference type="ARBA" id="ARBA00000900"/>
    </source>
</evidence>
<evidence type="ECO:0000313" key="19">
    <source>
        <dbReference type="EMBL" id="WVZ57167.1"/>
    </source>
</evidence>
<feature type="signal peptide" evidence="17">
    <location>
        <begin position="1"/>
        <end position="36"/>
    </location>
</feature>
<evidence type="ECO:0000256" key="12">
    <source>
        <dbReference type="ARBA" id="ARBA00023136"/>
    </source>
</evidence>
<evidence type="ECO:0000256" key="7">
    <source>
        <dbReference type="ARBA" id="ARBA00022723"/>
    </source>
</evidence>
<gene>
    <name evidence="19" type="ORF">U9M48_007586</name>
</gene>
<evidence type="ECO:0000256" key="3">
    <source>
        <dbReference type="ARBA" id="ARBA00004906"/>
    </source>
</evidence>
<evidence type="ECO:0000256" key="15">
    <source>
        <dbReference type="SAM" id="MobiDB-lite"/>
    </source>
</evidence>
<dbReference type="GO" id="GO:0016020">
    <property type="term" value="C:membrane"/>
    <property type="evidence" value="ECO:0007669"/>
    <property type="project" value="UniProtKB-SubCell"/>
</dbReference>
<evidence type="ECO:0000256" key="5">
    <source>
        <dbReference type="ARBA" id="ARBA00022679"/>
    </source>
</evidence>
<dbReference type="PANTHER" id="PTHR14155:SF561">
    <property type="entry name" value="RING-TYPE DOMAIN-CONTAINING PROTEIN"/>
    <property type="match status" value="1"/>
</dbReference>
<organism evidence="19 20">
    <name type="scientific">Paspalum notatum var. saurae</name>
    <dbReference type="NCBI Taxonomy" id="547442"/>
    <lineage>
        <taxon>Eukaryota</taxon>
        <taxon>Viridiplantae</taxon>
        <taxon>Streptophyta</taxon>
        <taxon>Embryophyta</taxon>
        <taxon>Tracheophyta</taxon>
        <taxon>Spermatophyta</taxon>
        <taxon>Magnoliopsida</taxon>
        <taxon>Liliopsida</taxon>
        <taxon>Poales</taxon>
        <taxon>Poaceae</taxon>
        <taxon>PACMAD clade</taxon>
        <taxon>Panicoideae</taxon>
        <taxon>Andropogonodae</taxon>
        <taxon>Paspaleae</taxon>
        <taxon>Paspalinae</taxon>
        <taxon>Paspalum</taxon>
    </lineage>
</organism>
<evidence type="ECO:0000259" key="18">
    <source>
        <dbReference type="PROSITE" id="PS50089"/>
    </source>
</evidence>
<evidence type="ECO:0000256" key="17">
    <source>
        <dbReference type="SAM" id="SignalP"/>
    </source>
</evidence>
<dbReference type="InterPro" id="IPR001841">
    <property type="entry name" value="Znf_RING"/>
</dbReference>
<evidence type="ECO:0000256" key="8">
    <source>
        <dbReference type="ARBA" id="ARBA00022771"/>
    </source>
</evidence>
<feature type="transmembrane region" description="Helical" evidence="16">
    <location>
        <begin position="120"/>
        <end position="142"/>
    </location>
</feature>
<evidence type="ECO:0000256" key="10">
    <source>
        <dbReference type="ARBA" id="ARBA00022833"/>
    </source>
</evidence>
<dbReference type="PROSITE" id="PS50089">
    <property type="entry name" value="ZF_RING_2"/>
    <property type="match status" value="1"/>
</dbReference>
<keyword evidence="8 14" id="KW-0863">Zinc-finger</keyword>
<evidence type="ECO:0000313" key="20">
    <source>
        <dbReference type="Proteomes" id="UP001341281"/>
    </source>
</evidence>
<evidence type="ECO:0000256" key="14">
    <source>
        <dbReference type="PROSITE-ProRule" id="PRU00175"/>
    </source>
</evidence>
<dbReference type="AlphaFoldDB" id="A0AAQ3SMJ8"/>
<dbReference type="EMBL" id="CP144746">
    <property type="protein sequence ID" value="WVZ57167.1"/>
    <property type="molecule type" value="Genomic_DNA"/>
</dbReference>
<dbReference type="GO" id="GO:0008270">
    <property type="term" value="F:zinc ion binding"/>
    <property type="evidence" value="ECO:0007669"/>
    <property type="project" value="UniProtKB-KW"/>
</dbReference>
<comment type="similarity">
    <text evidence="13">Belongs to the RING-type zinc finger family. ATL subfamily.</text>
</comment>
<dbReference type="Pfam" id="PF13639">
    <property type="entry name" value="zf-RING_2"/>
    <property type="match status" value="1"/>
</dbReference>
<name>A0AAQ3SMJ8_PASNO</name>
<dbReference type="PANTHER" id="PTHR14155">
    <property type="entry name" value="RING FINGER DOMAIN-CONTAINING"/>
    <property type="match status" value="1"/>
</dbReference>
<evidence type="ECO:0000256" key="2">
    <source>
        <dbReference type="ARBA" id="ARBA00004167"/>
    </source>
</evidence>
<evidence type="ECO:0000256" key="13">
    <source>
        <dbReference type="ARBA" id="ARBA00024209"/>
    </source>
</evidence>
<keyword evidence="17" id="KW-0732">Signal</keyword>
<feature type="domain" description="RING-type" evidence="18">
    <location>
        <begin position="177"/>
        <end position="220"/>
    </location>
</feature>
<feature type="compositionally biased region" description="Basic and acidic residues" evidence="15">
    <location>
        <begin position="276"/>
        <end position="290"/>
    </location>
</feature>
<dbReference type="SMART" id="SM00184">
    <property type="entry name" value="RING"/>
    <property type="match status" value="1"/>
</dbReference>
<keyword evidence="7" id="KW-0479">Metal-binding</keyword>
<dbReference type="CDD" id="cd16461">
    <property type="entry name" value="RING-H2_EL5-like"/>
    <property type="match status" value="1"/>
</dbReference>
<feature type="transmembrane region" description="Helical" evidence="16">
    <location>
        <begin position="80"/>
        <end position="99"/>
    </location>
</feature>
<dbReference type="FunFam" id="3.30.40.10:FF:000187">
    <property type="entry name" value="E3 ubiquitin-protein ligase ATL6"/>
    <property type="match status" value="1"/>
</dbReference>
<dbReference type="GO" id="GO:0061630">
    <property type="term" value="F:ubiquitin protein ligase activity"/>
    <property type="evidence" value="ECO:0007669"/>
    <property type="project" value="UniProtKB-EC"/>
</dbReference>
<evidence type="ECO:0000256" key="4">
    <source>
        <dbReference type="ARBA" id="ARBA00012483"/>
    </source>
</evidence>
<dbReference type="Proteomes" id="UP001341281">
    <property type="component" value="Chromosome 02"/>
</dbReference>
<keyword evidence="9" id="KW-0833">Ubl conjugation pathway</keyword>
<dbReference type="SUPFAM" id="SSF57850">
    <property type="entry name" value="RING/U-box"/>
    <property type="match status" value="1"/>
</dbReference>
<accession>A0AAQ3SMJ8</accession>
<comment type="pathway">
    <text evidence="3">Protein modification; protein ubiquitination.</text>
</comment>